<keyword evidence="3" id="KW-1185">Reference proteome</keyword>
<sequence length="92" mass="10276">MSRSIWMQHDDLAAKPNRVALQLQQNREPSDFLLAHATRVEEWLRPAIAIASTPLSCFRVCFDYLAAVASEGSCLDLFHFASRATLPAQSKS</sequence>
<evidence type="ECO:0000313" key="2">
    <source>
        <dbReference type="EnsemblMetazoa" id="ASIC013132-PA"/>
    </source>
</evidence>
<protein>
    <submittedName>
        <fullName evidence="1 2">Uncharacterized protein</fullName>
    </submittedName>
</protein>
<dbReference type="Proteomes" id="UP000030765">
    <property type="component" value="Unassembled WGS sequence"/>
</dbReference>
<evidence type="ECO:0000313" key="3">
    <source>
        <dbReference type="Proteomes" id="UP000030765"/>
    </source>
</evidence>
<accession>A0A084W4M9</accession>
<dbReference type="AlphaFoldDB" id="A0A084W4M9"/>
<reference evidence="1 3" key="1">
    <citation type="journal article" date="2014" name="BMC Genomics">
        <title>Genome sequence of Anopheles sinensis provides insight into genetics basis of mosquito competence for malaria parasites.</title>
        <authorList>
            <person name="Zhou D."/>
            <person name="Zhang D."/>
            <person name="Ding G."/>
            <person name="Shi L."/>
            <person name="Hou Q."/>
            <person name="Ye Y."/>
            <person name="Xu Y."/>
            <person name="Zhou H."/>
            <person name="Xiong C."/>
            <person name="Li S."/>
            <person name="Yu J."/>
            <person name="Hong S."/>
            <person name="Yu X."/>
            <person name="Zou P."/>
            <person name="Chen C."/>
            <person name="Chang X."/>
            <person name="Wang W."/>
            <person name="Lv Y."/>
            <person name="Sun Y."/>
            <person name="Ma L."/>
            <person name="Shen B."/>
            <person name="Zhu C."/>
        </authorList>
    </citation>
    <scope>NUCLEOTIDE SEQUENCE [LARGE SCALE GENOMIC DNA]</scope>
</reference>
<evidence type="ECO:0000313" key="1">
    <source>
        <dbReference type="EMBL" id="KFB45173.1"/>
    </source>
</evidence>
<dbReference type="EMBL" id="KE525299">
    <property type="protein sequence ID" value="KFB45173.1"/>
    <property type="molecule type" value="Genomic_DNA"/>
</dbReference>
<reference evidence="2" key="2">
    <citation type="submission" date="2020-05" db="UniProtKB">
        <authorList>
            <consortium name="EnsemblMetazoa"/>
        </authorList>
    </citation>
    <scope>IDENTIFICATION</scope>
</reference>
<proteinExistence type="predicted"/>
<organism evidence="1">
    <name type="scientific">Anopheles sinensis</name>
    <name type="common">Mosquito</name>
    <dbReference type="NCBI Taxonomy" id="74873"/>
    <lineage>
        <taxon>Eukaryota</taxon>
        <taxon>Metazoa</taxon>
        <taxon>Ecdysozoa</taxon>
        <taxon>Arthropoda</taxon>
        <taxon>Hexapoda</taxon>
        <taxon>Insecta</taxon>
        <taxon>Pterygota</taxon>
        <taxon>Neoptera</taxon>
        <taxon>Endopterygota</taxon>
        <taxon>Diptera</taxon>
        <taxon>Nematocera</taxon>
        <taxon>Culicoidea</taxon>
        <taxon>Culicidae</taxon>
        <taxon>Anophelinae</taxon>
        <taxon>Anopheles</taxon>
    </lineage>
</organism>
<dbReference type="VEuPathDB" id="VectorBase:ASIC013132"/>
<gene>
    <name evidence="1" type="ORF">ZHAS_00013132</name>
</gene>
<dbReference type="EnsemblMetazoa" id="ASIC013132-RA">
    <property type="protein sequence ID" value="ASIC013132-PA"/>
    <property type="gene ID" value="ASIC013132"/>
</dbReference>
<dbReference type="EMBL" id="ATLV01020348">
    <property type="status" value="NOT_ANNOTATED_CDS"/>
    <property type="molecule type" value="Genomic_DNA"/>
</dbReference>
<name>A0A084W4M9_ANOSI</name>